<evidence type="ECO:0000256" key="2">
    <source>
        <dbReference type="SAM" id="SignalP"/>
    </source>
</evidence>
<evidence type="ECO:0000256" key="1">
    <source>
        <dbReference type="SAM" id="MobiDB-lite"/>
    </source>
</evidence>
<keyword evidence="2" id="KW-0732">Signal</keyword>
<dbReference type="Proteomes" id="UP000076079">
    <property type="component" value="Chromosome"/>
</dbReference>
<dbReference type="KEGG" id="abac:LuPra_02369"/>
<evidence type="ECO:0000313" key="4">
    <source>
        <dbReference type="Proteomes" id="UP000076079"/>
    </source>
</evidence>
<protein>
    <submittedName>
        <fullName evidence="3">Uncharacterized protein</fullName>
    </submittedName>
</protein>
<sequence precursor="true">MKTGPFVRGARLRVLLLLVAMPFATGAAAEPASSARQQAGGKGERASDSPLHACEPRAGAGARAIRILEIRSEGRIEEDLSLVDGINTNRDVLIVACRRVIWPKFKDLDSKGGVLVQVRAWRKPADGGWLEMRLNEPSQDEAILKQQDSRRYDLREVSLAVNESTLEDPRLIIPLRRELVKPTDLIRIRIRIAPRSAIYPTEPSPANDDSTGDNPVGVILDNEEVIDSIFEVGRFGLHARFSDMALFVQRVGEDRANSSGTNLVVFDSVNFRPAPGVNYGFNYYHRRHASIRVLEPGFGMHIAFLNWNDRPRDSAAADVDVTRTTNLQIGIGVTGSMFDGTVVGTLGWNLHVKDQRPYLGIGFSITGLARKIAQFVRE</sequence>
<reference evidence="4" key="2">
    <citation type="submission" date="2016-04" db="EMBL/GenBank/DDBJ databases">
        <title>First Complete Genome Sequence of a Subdivision 6 Acidobacterium.</title>
        <authorList>
            <person name="Huang S."/>
            <person name="Vieira S."/>
            <person name="Bunk B."/>
            <person name="Riedel T."/>
            <person name="Sproeer C."/>
            <person name="Overmann J."/>
        </authorList>
    </citation>
    <scope>NUCLEOTIDE SEQUENCE [LARGE SCALE GENOMIC DNA]</scope>
    <source>
        <strain evidence="4">DSM 100886 HEG_-6_39</strain>
    </source>
</reference>
<evidence type="ECO:0000313" key="3">
    <source>
        <dbReference type="EMBL" id="AMY09156.1"/>
    </source>
</evidence>
<reference evidence="3 4" key="1">
    <citation type="journal article" date="2016" name="Genome Announc.">
        <title>First Complete Genome Sequence of a Subdivision 6 Acidobacterium Strain.</title>
        <authorList>
            <person name="Huang S."/>
            <person name="Vieira S."/>
            <person name="Bunk B."/>
            <person name="Riedel T."/>
            <person name="Sproer C."/>
            <person name="Overmann J."/>
        </authorList>
    </citation>
    <scope>NUCLEOTIDE SEQUENCE [LARGE SCALE GENOMIC DNA]</scope>
    <source>
        <strain evidence="4">DSM 100886 HEG_-6_39</strain>
    </source>
</reference>
<dbReference type="EMBL" id="CP015136">
    <property type="protein sequence ID" value="AMY09156.1"/>
    <property type="molecule type" value="Genomic_DNA"/>
</dbReference>
<keyword evidence="4" id="KW-1185">Reference proteome</keyword>
<feature type="chain" id="PRO_5007511582" evidence="2">
    <location>
        <begin position="30"/>
        <end position="378"/>
    </location>
</feature>
<gene>
    <name evidence="3" type="ORF">LuPra_02369</name>
</gene>
<proteinExistence type="predicted"/>
<accession>A0A143PL60</accession>
<dbReference type="AlphaFoldDB" id="A0A143PL60"/>
<dbReference type="STRING" id="1855912.LuPra_02369"/>
<organism evidence="3 4">
    <name type="scientific">Luteitalea pratensis</name>
    <dbReference type="NCBI Taxonomy" id="1855912"/>
    <lineage>
        <taxon>Bacteria</taxon>
        <taxon>Pseudomonadati</taxon>
        <taxon>Acidobacteriota</taxon>
        <taxon>Vicinamibacteria</taxon>
        <taxon>Vicinamibacterales</taxon>
        <taxon>Vicinamibacteraceae</taxon>
        <taxon>Luteitalea</taxon>
    </lineage>
</organism>
<feature type="region of interest" description="Disordered" evidence="1">
    <location>
        <begin position="30"/>
        <end position="55"/>
    </location>
</feature>
<name>A0A143PL60_LUTPR</name>
<feature type="signal peptide" evidence="2">
    <location>
        <begin position="1"/>
        <end position="29"/>
    </location>
</feature>
<feature type="compositionally biased region" description="Low complexity" evidence="1">
    <location>
        <begin position="30"/>
        <end position="39"/>
    </location>
</feature>